<keyword evidence="3" id="KW-0328">Glycosyltransferase</keyword>
<dbReference type="GO" id="GO:0016757">
    <property type="term" value="F:glycosyltransferase activity"/>
    <property type="evidence" value="ECO:0007669"/>
    <property type="project" value="UniProtKB-KW"/>
</dbReference>
<evidence type="ECO:0000259" key="5">
    <source>
        <dbReference type="Pfam" id="PF00535"/>
    </source>
</evidence>
<gene>
    <name evidence="6" type="ORF">DFP95_102504</name>
</gene>
<dbReference type="RefSeq" id="WP_115991810.1">
    <property type="nucleotide sequence ID" value="NZ_QRDY01000002.1"/>
</dbReference>
<reference evidence="6 7" key="1">
    <citation type="submission" date="2018-07" db="EMBL/GenBank/DDBJ databases">
        <title>Genomic Encyclopedia of Type Strains, Phase III (KMG-III): the genomes of soil and plant-associated and newly described type strains.</title>
        <authorList>
            <person name="Whitman W."/>
        </authorList>
    </citation>
    <scope>NUCLEOTIDE SEQUENCE [LARGE SCALE GENOMIC DNA]</scope>
    <source>
        <strain evidence="6 7">CECT 8236</strain>
    </source>
</reference>
<name>A0A3D9ITK6_9BACL</name>
<comment type="caution">
    <text evidence="6">The sequence shown here is derived from an EMBL/GenBank/DDBJ whole genome shotgun (WGS) entry which is preliminary data.</text>
</comment>
<accession>A0A3D9ITK6</accession>
<evidence type="ECO:0000256" key="3">
    <source>
        <dbReference type="ARBA" id="ARBA00022676"/>
    </source>
</evidence>
<dbReference type="Proteomes" id="UP000256869">
    <property type="component" value="Unassembled WGS sequence"/>
</dbReference>
<dbReference type="PANTHER" id="PTHR43179:SF12">
    <property type="entry name" value="GALACTOFURANOSYLTRANSFERASE GLFT2"/>
    <property type="match status" value="1"/>
</dbReference>
<dbReference type="Pfam" id="PF00535">
    <property type="entry name" value="Glycos_transf_2"/>
    <property type="match status" value="1"/>
</dbReference>
<dbReference type="InterPro" id="IPR029044">
    <property type="entry name" value="Nucleotide-diphossugar_trans"/>
</dbReference>
<evidence type="ECO:0000313" key="7">
    <source>
        <dbReference type="Proteomes" id="UP000256869"/>
    </source>
</evidence>
<sequence length="319" mass="36671">MASREGITLAICTRNRHDDLARCLRTVAAQKPDFPLEVLIVDDGDIPRKLLEEFSDMLESPSVKFRYYKKRSPGLLNSRIETLSEAKHDIILFIDDDVEMATGYLCRLSDIYAKFPDAAGIGGRDILLGTSFIWRLFCRIFLYGSGKPGKLSMSGYGGSMTTWVDMNEPFQTQYLAGCNMSFRKQALRDLQPAVWLIGYSVGEDHYLTHCARRHGPVWIDPGLTVIHHQSPLSRDKVEQVAYMDIVNHYYLLQEIGDQSWRHACLLWTAFGFLVRSLLRKKHRGKAFGYWRGIRFLLQSQSRRFTDGNVLEHRREQGKT</sequence>
<feature type="domain" description="Glycosyltransferase 2-like" evidence="5">
    <location>
        <begin position="9"/>
        <end position="135"/>
    </location>
</feature>
<comment type="similarity">
    <text evidence="2">Belongs to the glycosyltransferase 2 family.</text>
</comment>
<protein>
    <submittedName>
        <fullName evidence="6">GT2 family glycosyltransferase</fullName>
    </submittedName>
</protein>
<organism evidence="6 7">
    <name type="scientific">Cohnella lupini</name>
    <dbReference type="NCBI Taxonomy" id="1294267"/>
    <lineage>
        <taxon>Bacteria</taxon>
        <taxon>Bacillati</taxon>
        <taxon>Bacillota</taxon>
        <taxon>Bacilli</taxon>
        <taxon>Bacillales</taxon>
        <taxon>Paenibacillaceae</taxon>
        <taxon>Cohnella</taxon>
    </lineage>
</organism>
<proteinExistence type="inferred from homology"/>
<dbReference type="EMBL" id="QRDY01000002">
    <property type="protein sequence ID" value="RED65082.1"/>
    <property type="molecule type" value="Genomic_DNA"/>
</dbReference>
<dbReference type="CDD" id="cd00761">
    <property type="entry name" value="Glyco_tranf_GTA_type"/>
    <property type="match status" value="1"/>
</dbReference>
<comment type="pathway">
    <text evidence="1">Cell wall biogenesis; cell wall polysaccharide biosynthesis.</text>
</comment>
<evidence type="ECO:0000256" key="1">
    <source>
        <dbReference type="ARBA" id="ARBA00004776"/>
    </source>
</evidence>
<evidence type="ECO:0000256" key="4">
    <source>
        <dbReference type="ARBA" id="ARBA00022679"/>
    </source>
</evidence>
<dbReference type="Gene3D" id="3.90.550.10">
    <property type="entry name" value="Spore Coat Polysaccharide Biosynthesis Protein SpsA, Chain A"/>
    <property type="match status" value="1"/>
</dbReference>
<keyword evidence="7" id="KW-1185">Reference proteome</keyword>
<evidence type="ECO:0000256" key="2">
    <source>
        <dbReference type="ARBA" id="ARBA00006739"/>
    </source>
</evidence>
<dbReference type="AlphaFoldDB" id="A0A3D9ITK6"/>
<dbReference type="PANTHER" id="PTHR43179">
    <property type="entry name" value="RHAMNOSYLTRANSFERASE WBBL"/>
    <property type="match status" value="1"/>
</dbReference>
<keyword evidence="4 6" id="KW-0808">Transferase</keyword>
<evidence type="ECO:0000313" key="6">
    <source>
        <dbReference type="EMBL" id="RED65082.1"/>
    </source>
</evidence>
<dbReference type="InterPro" id="IPR001173">
    <property type="entry name" value="Glyco_trans_2-like"/>
</dbReference>
<dbReference type="SUPFAM" id="SSF53448">
    <property type="entry name" value="Nucleotide-diphospho-sugar transferases"/>
    <property type="match status" value="1"/>
</dbReference>
<dbReference type="OrthoDB" id="140893at2"/>